<name>A0A1H5AR22_9PSEU</name>
<evidence type="ECO:0000313" key="6">
    <source>
        <dbReference type="Proteomes" id="UP000199622"/>
    </source>
</evidence>
<dbReference type="InterPro" id="IPR025734">
    <property type="entry name" value="EspG"/>
</dbReference>
<gene>
    <name evidence="5" type="ORF">SAMN04489727_7909</name>
</gene>
<dbReference type="Proteomes" id="UP000199622">
    <property type="component" value="Unassembled WGS sequence"/>
</dbReference>
<accession>A0A1H5AR22</accession>
<sequence>MAERFDFTLDPVEADVLGQALGVPARIFPLRFGPAPGDPARLAALADDVETALAGRRLSVRGRLNSHLRTAFSLFTGHRVLVAIAGIDGLGATIAVAALTDGAQALGITQFAADDRLGFSLFSDEEFVDVLAGVLPPVAGVGGPVVAVERRAGPELSAMRRRRLAEAEHDDAETLAFDTLEMGPDLGPGAPPEPEADELLPGVRYGGGQIVVTGRGRRAPTLGWVDTAAGRYLVHAQAGPGGAVSAHYEPAGRDVVADAIGRAVAHVY</sequence>
<dbReference type="RefSeq" id="WP_091317001.1">
    <property type="nucleotide sequence ID" value="NZ_FNSO01000004.1"/>
</dbReference>
<evidence type="ECO:0000256" key="1">
    <source>
        <dbReference type="ARBA" id="ARBA00004496"/>
    </source>
</evidence>
<evidence type="ECO:0000256" key="4">
    <source>
        <dbReference type="ARBA" id="ARBA00023186"/>
    </source>
</evidence>
<reference evidence="6" key="1">
    <citation type="submission" date="2016-10" db="EMBL/GenBank/DDBJ databases">
        <authorList>
            <person name="Varghese N."/>
            <person name="Submissions S."/>
        </authorList>
    </citation>
    <scope>NUCLEOTIDE SEQUENCE [LARGE SCALE GENOMIC DNA]</scope>
    <source>
        <strain evidence="6">DSM 44544</strain>
    </source>
</reference>
<dbReference type="STRING" id="208445.SAMN04489727_7909"/>
<evidence type="ECO:0000313" key="5">
    <source>
        <dbReference type="EMBL" id="SED44797.1"/>
    </source>
</evidence>
<comment type="similarity">
    <text evidence="2">Belongs to the EspG family.</text>
</comment>
<evidence type="ECO:0000256" key="2">
    <source>
        <dbReference type="ARBA" id="ARBA00006411"/>
    </source>
</evidence>
<dbReference type="AlphaFoldDB" id="A0A1H5AR22"/>
<dbReference type="OrthoDB" id="3687316at2"/>
<evidence type="ECO:0000256" key="3">
    <source>
        <dbReference type="ARBA" id="ARBA00022490"/>
    </source>
</evidence>
<keyword evidence="4" id="KW-0143">Chaperone</keyword>
<protein>
    <submittedName>
        <fullName evidence="5">EspG family protein</fullName>
    </submittedName>
</protein>
<organism evidence="5 6">
    <name type="scientific">Amycolatopsis tolypomycina</name>
    <dbReference type="NCBI Taxonomy" id="208445"/>
    <lineage>
        <taxon>Bacteria</taxon>
        <taxon>Bacillati</taxon>
        <taxon>Actinomycetota</taxon>
        <taxon>Actinomycetes</taxon>
        <taxon>Pseudonocardiales</taxon>
        <taxon>Pseudonocardiaceae</taxon>
        <taxon>Amycolatopsis</taxon>
    </lineage>
</organism>
<proteinExistence type="inferred from homology"/>
<comment type="subcellular location">
    <subcellularLocation>
        <location evidence="1">Cytoplasm</location>
    </subcellularLocation>
</comment>
<dbReference type="EMBL" id="FNSO01000004">
    <property type="protein sequence ID" value="SED44797.1"/>
    <property type="molecule type" value="Genomic_DNA"/>
</dbReference>
<dbReference type="Pfam" id="PF14011">
    <property type="entry name" value="ESX-1_EspG"/>
    <property type="match status" value="1"/>
</dbReference>
<keyword evidence="3" id="KW-0963">Cytoplasm</keyword>
<keyword evidence="6" id="KW-1185">Reference proteome</keyword>